<comment type="caution">
    <text evidence="2">The sequence shown here is derived from an EMBL/GenBank/DDBJ whole genome shotgun (WGS) entry which is preliminary data.</text>
</comment>
<comment type="similarity">
    <text evidence="1">Belongs to the ComF/GntX family.</text>
</comment>
<proteinExistence type="inferred from homology"/>
<sequence length="239" mass="27162">MFPYRDRSMIKRLLTQLQSGALWQGQCLLCRQDCHDMPLLCGLCRRDLPATDFPCPGCALPLPVNDAYCGHCQKQPPPWQRMQVLAPFEAPFNRLLHDLKYHGKRLNACLLGQLLADALQPPWPDAVLPVPLHWWRRLHRGYNQSGEIARGLHSSLNLNVDHRLLQRIRATASQTHLNKTERRKNLTGAFTAGPCSHRHVALLDDVITTGATMTELTRLLHAQGVEKVEVWAVCRTLEH</sequence>
<name>A0ABY2EVX9_9GAMM</name>
<dbReference type="SUPFAM" id="SSF53271">
    <property type="entry name" value="PRTase-like"/>
    <property type="match status" value="1"/>
</dbReference>
<dbReference type="Proteomes" id="UP000295058">
    <property type="component" value="Unassembled WGS sequence"/>
</dbReference>
<dbReference type="CDD" id="cd06223">
    <property type="entry name" value="PRTases_typeI"/>
    <property type="match status" value="1"/>
</dbReference>
<gene>
    <name evidence="2" type="ORF">LY04_02869</name>
</gene>
<dbReference type="Gene3D" id="3.40.50.2020">
    <property type="match status" value="1"/>
</dbReference>
<evidence type="ECO:0000313" key="3">
    <source>
        <dbReference type="Proteomes" id="UP000295058"/>
    </source>
</evidence>
<dbReference type="InterPro" id="IPR051910">
    <property type="entry name" value="ComF/GntX_DNA_util-trans"/>
</dbReference>
<dbReference type="InterPro" id="IPR029057">
    <property type="entry name" value="PRTase-like"/>
</dbReference>
<evidence type="ECO:0000256" key="1">
    <source>
        <dbReference type="ARBA" id="ARBA00008007"/>
    </source>
</evidence>
<organism evidence="2 3">
    <name type="scientific">Oceanimonas baumannii</name>
    <dbReference type="NCBI Taxonomy" id="129578"/>
    <lineage>
        <taxon>Bacteria</taxon>
        <taxon>Pseudomonadati</taxon>
        <taxon>Pseudomonadota</taxon>
        <taxon>Gammaproteobacteria</taxon>
        <taxon>Aeromonadales</taxon>
        <taxon>Aeromonadaceae</taxon>
        <taxon>Oceanimonas</taxon>
    </lineage>
</organism>
<keyword evidence="3" id="KW-1185">Reference proteome</keyword>
<dbReference type="PANTHER" id="PTHR47505">
    <property type="entry name" value="DNA UTILIZATION PROTEIN YHGH"/>
    <property type="match status" value="1"/>
</dbReference>
<dbReference type="PANTHER" id="PTHR47505:SF1">
    <property type="entry name" value="DNA UTILIZATION PROTEIN YHGH"/>
    <property type="match status" value="1"/>
</dbReference>
<protein>
    <submittedName>
        <fullName evidence="2">ComF family protein</fullName>
    </submittedName>
</protein>
<reference evidence="2 3" key="1">
    <citation type="submission" date="2019-03" db="EMBL/GenBank/DDBJ databases">
        <title>Genomic Encyclopedia of Archaeal and Bacterial Type Strains, Phase II (KMG-II): from individual species to whole genera.</title>
        <authorList>
            <person name="Goeker M."/>
        </authorList>
    </citation>
    <scope>NUCLEOTIDE SEQUENCE [LARGE SCALE GENOMIC DNA]</scope>
    <source>
        <strain evidence="2 3">DSM 15594</strain>
    </source>
</reference>
<dbReference type="InterPro" id="IPR000836">
    <property type="entry name" value="PRTase_dom"/>
</dbReference>
<dbReference type="EMBL" id="SODO01000013">
    <property type="protein sequence ID" value="TDW56857.1"/>
    <property type="molecule type" value="Genomic_DNA"/>
</dbReference>
<evidence type="ECO:0000313" key="2">
    <source>
        <dbReference type="EMBL" id="TDW56857.1"/>
    </source>
</evidence>
<accession>A0ABY2EVX9</accession>